<evidence type="ECO:0000313" key="1">
    <source>
        <dbReference type="EMBL" id="GAA4405364.1"/>
    </source>
</evidence>
<gene>
    <name evidence="1" type="ORF">GCM10023168_18990</name>
</gene>
<dbReference type="Pfam" id="PF08002">
    <property type="entry name" value="DUF1697"/>
    <property type="match status" value="1"/>
</dbReference>
<reference evidence="2" key="1">
    <citation type="journal article" date="2019" name="Int. J. Syst. Evol. Microbiol.">
        <title>The Global Catalogue of Microorganisms (GCM) 10K type strain sequencing project: providing services to taxonomists for standard genome sequencing and annotation.</title>
        <authorList>
            <consortium name="The Broad Institute Genomics Platform"/>
            <consortium name="The Broad Institute Genome Sequencing Center for Infectious Disease"/>
            <person name="Wu L."/>
            <person name="Ma J."/>
        </authorList>
    </citation>
    <scope>NUCLEOTIDE SEQUENCE [LARGE SCALE GENOMIC DNA]</scope>
    <source>
        <strain evidence="2">JCM 17809</strain>
    </source>
</reference>
<dbReference type="Gene3D" id="3.30.70.1280">
    <property type="entry name" value="SP0830-like domains"/>
    <property type="match status" value="1"/>
</dbReference>
<protein>
    <submittedName>
        <fullName evidence="1">DUF1697 domain-containing protein</fullName>
    </submittedName>
</protein>
<sequence length="179" mass="19115">MPSYVAFLRAVNVGGRVVRMDGVRAALEDAGFTDVATHIQSGNVFVRSGRRSTAAVAAEVSKVLGAFAGFDVPAIVRTPAQVRAALSAADGIPPMLEPGARRYLAFADGPVPDDAATTLDAWDRPGERARVLGSEVLAELTIGFHRTTLTNARIERITGRTTTWRDLTVVRAIDDRWGA</sequence>
<dbReference type="PANTHER" id="PTHR36439:SF1">
    <property type="entry name" value="DUF1697 DOMAIN-CONTAINING PROTEIN"/>
    <property type="match status" value="1"/>
</dbReference>
<evidence type="ECO:0000313" key="2">
    <source>
        <dbReference type="Proteomes" id="UP001500945"/>
    </source>
</evidence>
<dbReference type="PIRSF" id="PIRSF008502">
    <property type="entry name" value="UCP008502"/>
    <property type="match status" value="1"/>
</dbReference>
<comment type="caution">
    <text evidence="1">The sequence shown here is derived from an EMBL/GenBank/DDBJ whole genome shotgun (WGS) entry which is preliminary data.</text>
</comment>
<dbReference type="SUPFAM" id="SSF160379">
    <property type="entry name" value="SP0830-like"/>
    <property type="match status" value="1"/>
</dbReference>
<organism evidence="1 2">
    <name type="scientific">Fodinibacter luteus</name>
    <dbReference type="NCBI Taxonomy" id="552064"/>
    <lineage>
        <taxon>Bacteria</taxon>
        <taxon>Bacillati</taxon>
        <taxon>Actinomycetota</taxon>
        <taxon>Actinomycetes</taxon>
        <taxon>Micrococcales</taxon>
        <taxon>Intrasporangiaceae</taxon>
        <taxon>Fodinibacter (ex Wang et al. 2009)</taxon>
    </lineage>
</organism>
<name>A0ABP8KFS4_9MICO</name>
<dbReference type="Proteomes" id="UP001500945">
    <property type="component" value="Unassembled WGS sequence"/>
</dbReference>
<keyword evidence="2" id="KW-1185">Reference proteome</keyword>
<proteinExistence type="predicted"/>
<dbReference type="EMBL" id="BAABGM010000012">
    <property type="protein sequence ID" value="GAA4405364.1"/>
    <property type="molecule type" value="Genomic_DNA"/>
</dbReference>
<dbReference type="RefSeq" id="WP_345205048.1">
    <property type="nucleotide sequence ID" value="NZ_BAABGM010000012.1"/>
</dbReference>
<dbReference type="InterPro" id="IPR012545">
    <property type="entry name" value="DUF1697"/>
</dbReference>
<dbReference type="PANTHER" id="PTHR36439">
    <property type="entry name" value="BLL4334 PROTEIN"/>
    <property type="match status" value="1"/>
</dbReference>
<accession>A0ABP8KFS4</accession>